<sequence>MHFTSLFSITAAVLAGIALAGSFASASSPQRSSNRHAPEAPLLNMAPSLNVVPSLNMEQFLQSSPATPENHAVLDKLTQGQFQLFPFAVVQPEGTKIVKGGEFVWASRTIAVLNMVDANGDTIRHVVTESDTRTGKIGAIKIRDYSRNGKGNLRPVDIKFPSDLPLNLSSSPMDRNIVAGRQASEAMAVYFVTQGNTVDAYVKMYQGTAEFRLENVKRWNRKEIKFVPGPRMTRM</sequence>
<gene>
    <name evidence="2" type="ORF">THASP1DRAFT_31583</name>
</gene>
<evidence type="ECO:0000313" key="2">
    <source>
        <dbReference type="EMBL" id="RKP06609.1"/>
    </source>
</evidence>
<feature type="chain" id="PRO_5020700403" evidence="1">
    <location>
        <begin position="21"/>
        <end position="235"/>
    </location>
</feature>
<name>A0A4V1IW78_9FUNG</name>
<dbReference type="AlphaFoldDB" id="A0A4V1IW78"/>
<keyword evidence="3" id="KW-1185">Reference proteome</keyword>
<dbReference type="Proteomes" id="UP000271241">
    <property type="component" value="Unassembled WGS sequence"/>
</dbReference>
<feature type="signal peptide" evidence="1">
    <location>
        <begin position="1"/>
        <end position="20"/>
    </location>
</feature>
<protein>
    <submittedName>
        <fullName evidence="2">Uncharacterized protein</fullName>
    </submittedName>
</protein>
<accession>A0A4V1IW78</accession>
<keyword evidence="1" id="KW-0732">Signal</keyword>
<evidence type="ECO:0000313" key="3">
    <source>
        <dbReference type="Proteomes" id="UP000271241"/>
    </source>
</evidence>
<organism evidence="2 3">
    <name type="scientific">Thamnocephalis sphaerospora</name>
    <dbReference type="NCBI Taxonomy" id="78915"/>
    <lineage>
        <taxon>Eukaryota</taxon>
        <taxon>Fungi</taxon>
        <taxon>Fungi incertae sedis</taxon>
        <taxon>Zoopagomycota</taxon>
        <taxon>Zoopagomycotina</taxon>
        <taxon>Zoopagomycetes</taxon>
        <taxon>Zoopagales</taxon>
        <taxon>Sigmoideomycetaceae</taxon>
        <taxon>Thamnocephalis</taxon>
    </lineage>
</organism>
<proteinExistence type="predicted"/>
<reference evidence="3" key="1">
    <citation type="journal article" date="2018" name="Nat. Microbiol.">
        <title>Leveraging single-cell genomics to expand the fungal tree of life.</title>
        <authorList>
            <person name="Ahrendt S.R."/>
            <person name="Quandt C.A."/>
            <person name="Ciobanu D."/>
            <person name="Clum A."/>
            <person name="Salamov A."/>
            <person name="Andreopoulos B."/>
            <person name="Cheng J.F."/>
            <person name="Woyke T."/>
            <person name="Pelin A."/>
            <person name="Henrissat B."/>
            <person name="Reynolds N.K."/>
            <person name="Benny G.L."/>
            <person name="Smith M.E."/>
            <person name="James T.Y."/>
            <person name="Grigoriev I.V."/>
        </authorList>
    </citation>
    <scope>NUCLEOTIDE SEQUENCE [LARGE SCALE GENOMIC DNA]</scope>
    <source>
        <strain evidence="3">RSA 1356</strain>
    </source>
</reference>
<evidence type="ECO:0000256" key="1">
    <source>
        <dbReference type="SAM" id="SignalP"/>
    </source>
</evidence>
<dbReference type="EMBL" id="KZ992851">
    <property type="protein sequence ID" value="RKP06609.1"/>
    <property type="molecule type" value="Genomic_DNA"/>
</dbReference>